<evidence type="ECO:0000256" key="1">
    <source>
        <dbReference type="SAM" id="MobiDB-lite"/>
    </source>
</evidence>
<evidence type="ECO:0000313" key="4">
    <source>
        <dbReference type="Proteomes" id="UP001205105"/>
    </source>
</evidence>
<reference evidence="3" key="1">
    <citation type="submission" date="2020-11" db="EMBL/GenBank/DDBJ databases">
        <title>Chlorella ohadii genome sequencing and assembly.</title>
        <authorList>
            <person name="Murik O."/>
            <person name="Treves H."/>
            <person name="Kedem I."/>
            <person name="Shotland Y."/>
            <person name="Kaplan A."/>
        </authorList>
    </citation>
    <scope>NUCLEOTIDE SEQUENCE</scope>
    <source>
        <strain evidence="3">1</strain>
    </source>
</reference>
<feature type="compositionally biased region" description="Low complexity" evidence="1">
    <location>
        <begin position="26"/>
        <end position="37"/>
    </location>
</feature>
<dbReference type="EMBL" id="JADXDR010000047">
    <property type="protein sequence ID" value="KAI7842873.1"/>
    <property type="molecule type" value="Genomic_DNA"/>
</dbReference>
<dbReference type="Proteomes" id="UP001205105">
    <property type="component" value="Unassembled WGS sequence"/>
</dbReference>
<dbReference type="PANTHER" id="PTHR30188:SF4">
    <property type="entry name" value="PROTEIN TRIGALACTOSYLDIACYLGLYCEROL 1, CHLOROPLASTIC"/>
    <property type="match status" value="1"/>
</dbReference>
<keyword evidence="2" id="KW-1133">Transmembrane helix</keyword>
<feature type="transmembrane region" description="Helical" evidence="2">
    <location>
        <begin position="327"/>
        <end position="348"/>
    </location>
</feature>
<keyword evidence="2" id="KW-0472">Membrane</keyword>
<gene>
    <name evidence="3" type="ORF">COHA_003490</name>
</gene>
<dbReference type="Pfam" id="PF02405">
    <property type="entry name" value="MlaE"/>
    <property type="match status" value="2"/>
</dbReference>
<accession>A0AAD5DUS9</accession>
<dbReference type="GO" id="GO:0043190">
    <property type="term" value="C:ATP-binding cassette (ABC) transporter complex"/>
    <property type="evidence" value="ECO:0007669"/>
    <property type="project" value="InterPro"/>
</dbReference>
<comment type="caution">
    <text evidence="3">The sequence shown here is derived from an EMBL/GenBank/DDBJ whole genome shotgun (WGS) entry which is preliminary data.</text>
</comment>
<dbReference type="InterPro" id="IPR030802">
    <property type="entry name" value="Permease_MalE"/>
</dbReference>
<feature type="region of interest" description="Disordered" evidence="1">
    <location>
        <begin position="24"/>
        <end position="91"/>
    </location>
</feature>
<protein>
    <submittedName>
        <fullName evidence="3">Uncharacterized protein</fullName>
    </submittedName>
</protein>
<organism evidence="3 4">
    <name type="scientific">Chlorella ohadii</name>
    <dbReference type="NCBI Taxonomy" id="2649997"/>
    <lineage>
        <taxon>Eukaryota</taxon>
        <taxon>Viridiplantae</taxon>
        <taxon>Chlorophyta</taxon>
        <taxon>core chlorophytes</taxon>
        <taxon>Trebouxiophyceae</taxon>
        <taxon>Chlorellales</taxon>
        <taxon>Chlorellaceae</taxon>
        <taxon>Chlorella clade</taxon>
        <taxon>Chlorella</taxon>
    </lineage>
</organism>
<proteinExistence type="predicted"/>
<feature type="transmembrane region" description="Helical" evidence="2">
    <location>
        <begin position="279"/>
        <end position="306"/>
    </location>
</feature>
<feature type="transmembrane region" description="Helical" evidence="2">
    <location>
        <begin position="156"/>
        <end position="175"/>
    </location>
</feature>
<keyword evidence="2" id="KW-0812">Transmembrane</keyword>
<dbReference type="PANTHER" id="PTHR30188">
    <property type="entry name" value="ABC TRANSPORTER PERMEASE PROTEIN-RELATED"/>
    <property type="match status" value="1"/>
</dbReference>
<name>A0AAD5DUS9_9CHLO</name>
<dbReference type="GO" id="GO:0005548">
    <property type="term" value="F:phospholipid transporter activity"/>
    <property type="evidence" value="ECO:0007669"/>
    <property type="project" value="TreeGrafter"/>
</dbReference>
<evidence type="ECO:0000256" key="2">
    <source>
        <dbReference type="SAM" id="Phobius"/>
    </source>
</evidence>
<dbReference type="AlphaFoldDB" id="A0AAD5DUS9"/>
<sequence length="401" mass="41947">MAAALRAVPGACLAAASATRRSQRHAAAPSGLAASLPQQPCAPGTLRPAQQQLRQPSIAASRRRRRAAAPAAVATTGDGSSGGGEPKPPAVGAAGGLKQLLRAAYDWLCSIKPPKSLWRSIAALVLGGEALVRILQGKVHWKNTIEQLDMVGPRSLGVCLLTAAFVGMVFTIQFIREFAKLGLTRSVGGVLALALARELTPVVTSIIIAGRVGSAFAAELGTMQVSEQTDSLRVLGSDPVDYITPFSTCFPSNLLQVSEQTDSLRVLGSDPVDYLITPRVLACMIAVPILNLLCFCMGMAASVVLAETVYDVSCNVILDSAMRAISAWDVVTSMIKCWVFGTIISAVSCSWGYTTTGGAKGVGESTTSAVVISLVLIFVFDFALSFLFFQGQGDALKQCVA</sequence>
<feature type="transmembrane region" description="Helical" evidence="2">
    <location>
        <begin position="368"/>
        <end position="389"/>
    </location>
</feature>
<evidence type="ECO:0000313" key="3">
    <source>
        <dbReference type="EMBL" id="KAI7842873.1"/>
    </source>
</evidence>
<keyword evidence="4" id="KW-1185">Reference proteome</keyword>